<dbReference type="NCBIfam" id="TIGR03360">
    <property type="entry name" value="VI_minor_1"/>
    <property type="match status" value="1"/>
</dbReference>
<dbReference type="InterPro" id="IPR017738">
    <property type="entry name" value="T6SS-assoc_VCA0118"/>
</dbReference>
<organism evidence="2 3">
    <name type="scientific">Proteus vulgaris</name>
    <dbReference type="NCBI Taxonomy" id="585"/>
    <lineage>
        <taxon>Bacteria</taxon>
        <taxon>Pseudomonadati</taxon>
        <taxon>Pseudomonadota</taxon>
        <taxon>Gammaproteobacteria</taxon>
        <taxon>Enterobacterales</taxon>
        <taxon>Morganellaceae</taxon>
        <taxon>Proteus</taxon>
    </lineage>
</organism>
<feature type="signal peptide" evidence="1">
    <location>
        <begin position="1"/>
        <end position="22"/>
    </location>
</feature>
<proteinExistence type="predicted"/>
<protein>
    <submittedName>
        <fullName evidence="2">TssL</fullName>
    </submittedName>
</protein>
<evidence type="ECO:0000313" key="2">
    <source>
        <dbReference type="EMBL" id="SUC16832.1"/>
    </source>
</evidence>
<evidence type="ECO:0000313" key="3">
    <source>
        <dbReference type="Proteomes" id="UP000254331"/>
    </source>
</evidence>
<dbReference type="OrthoDB" id="7831428at2"/>
<accession>A0A379FBJ5</accession>
<reference evidence="2 3" key="1">
    <citation type="submission" date="2018-06" db="EMBL/GenBank/DDBJ databases">
        <authorList>
            <consortium name="Pathogen Informatics"/>
            <person name="Doyle S."/>
        </authorList>
    </citation>
    <scope>NUCLEOTIDE SEQUENCE [LARGE SCALE GENOMIC DNA]</scope>
    <source>
        <strain evidence="2 3">NCTC10376</strain>
    </source>
</reference>
<keyword evidence="1" id="KW-0732">Signal</keyword>
<dbReference type="EMBL" id="UGTW01000001">
    <property type="protein sequence ID" value="SUC16832.1"/>
    <property type="molecule type" value="Genomic_DNA"/>
</dbReference>
<feature type="chain" id="PRO_5016789353" evidence="1">
    <location>
        <begin position="23"/>
        <end position="216"/>
    </location>
</feature>
<dbReference type="Pfam" id="PF11319">
    <property type="entry name" value="VasI"/>
    <property type="match status" value="1"/>
</dbReference>
<name>A0A379FBJ5_PROVU</name>
<gene>
    <name evidence="2" type="primary">tssL</name>
    <name evidence="2" type="ORF">NCTC10376_02747</name>
</gene>
<dbReference type="RefSeq" id="WP_036935145.1">
    <property type="nucleotide sequence ID" value="NZ_CABMNT010000001.1"/>
</dbReference>
<evidence type="ECO:0000256" key="1">
    <source>
        <dbReference type="SAM" id="SignalP"/>
    </source>
</evidence>
<dbReference type="GeneID" id="93393388"/>
<dbReference type="Proteomes" id="UP000254331">
    <property type="component" value="Unassembled WGS sequence"/>
</dbReference>
<sequence length="216" mass="24566">MIYLRSLYFIFLALFSISHVFAQEQENKTNLTELALFECRKELSQLLRLSCYDQINVGNKPVSTVDVSAMGDIWRLAVEHEMKRENHTAGFMVTAHNKGTYPVIMTIPAMGYQPPRPILMLSCIDNITRMQIALTKKQATGNVLLITDKTQLSSEWFLREDGYLLEASRGIPGIDEIKQLLSSTKLTIKLANDEQLTFNISGINKEIKPLRSACHW</sequence>
<dbReference type="AlphaFoldDB" id="A0A379FBJ5"/>